<dbReference type="Gene3D" id="3.20.200.10">
    <property type="entry name" value="MHCK/EF2 kinase"/>
    <property type="match status" value="1"/>
</dbReference>
<dbReference type="Proteomes" id="UP000266841">
    <property type="component" value="Unassembled WGS sequence"/>
</dbReference>
<evidence type="ECO:0000256" key="3">
    <source>
        <dbReference type="ARBA" id="ARBA00022741"/>
    </source>
</evidence>
<proteinExistence type="predicted"/>
<keyword evidence="2" id="KW-0808">Transferase</keyword>
<dbReference type="SUPFAM" id="SSF56112">
    <property type="entry name" value="Protein kinase-like (PK-like)"/>
    <property type="match status" value="1"/>
</dbReference>
<evidence type="ECO:0000256" key="2">
    <source>
        <dbReference type="ARBA" id="ARBA00022679"/>
    </source>
</evidence>
<feature type="domain" description="Alpha-type protein kinase" evidence="7">
    <location>
        <begin position="49"/>
        <end position="271"/>
    </location>
</feature>
<reference evidence="8 9" key="1">
    <citation type="journal article" date="2012" name="Genome Biol.">
        <title>Genome and low-iron response of an oceanic diatom adapted to chronic iron limitation.</title>
        <authorList>
            <person name="Lommer M."/>
            <person name="Specht M."/>
            <person name="Roy A.S."/>
            <person name="Kraemer L."/>
            <person name="Andreson R."/>
            <person name="Gutowska M.A."/>
            <person name="Wolf J."/>
            <person name="Bergner S.V."/>
            <person name="Schilhabel M.B."/>
            <person name="Klostermeier U.C."/>
            <person name="Beiko R.G."/>
            <person name="Rosenstiel P."/>
            <person name="Hippler M."/>
            <person name="Laroche J."/>
        </authorList>
    </citation>
    <scope>NUCLEOTIDE SEQUENCE [LARGE SCALE GENOMIC DNA]</scope>
    <source>
        <strain evidence="8 9">CCMP1005</strain>
    </source>
</reference>
<keyword evidence="9" id="KW-1185">Reference proteome</keyword>
<evidence type="ECO:0000313" key="8">
    <source>
        <dbReference type="EMBL" id="EJK73501.1"/>
    </source>
</evidence>
<name>K0TI69_THAOC</name>
<evidence type="ECO:0000256" key="6">
    <source>
        <dbReference type="SAM" id="MobiDB-lite"/>
    </source>
</evidence>
<dbReference type="PANTHER" id="PTHR45992:SF11">
    <property type="entry name" value="ALPHA-TYPE PROTEIN KINASE DOMAIN-CONTAINING PROTEIN"/>
    <property type="match status" value="1"/>
</dbReference>
<dbReference type="Pfam" id="PF02816">
    <property type="entry name" value="Alpha_kinase"/>
    <property type="match status" value="1"/>
</dbReference>
<keyword evidence="5" id="KW-0067">ATP-binding</keyword>
<dbReference type="GO" id="GO:0004674">
    <property type="term" value="F:protein serine/threonine kinase activity"/>
    <property type="evidence" value="ECO:0007669"/>
    <property type="project" value="UniProtKB-KW"/>
</dbReference>
<evidence type="ECO:0000256" key="4">
    <source>
        <dbReference type="ARBA" id="ARBA00022777"/>
    </source>
</evidence>
<dbReference type="InterPro" id="IPR011009">
    <property type="entry name" value="Kinase-like_dom_sf"/>
</dbReference>
<dbReference type="EMBL" id="AGNL01004450">
    <property type="protein sequence ID" value="EJK73501.1"/>
    <property type="molecule type" value="Genomic_DNA"/>
</dbReference>
<gene>
    <name evidence="8" type="ORF">THAOC_04870</name>
</gene>
<dbReference type="AlphaFoldDB" id="K0TI69"/>
<accession>K0TI69</accession>
<protein>
    <recommendedName>
        <fullName evidence="7">Alpha-type protein kinase domain-containing protein</fullName>
    </recommendedName>
</protein>
<organism evidence="8 9">
    <name type="scientific">Thalassiosira oceanica</name>
    <name type="common">Marine diatom</name>
    <dbReference type="NCBI Taxonomy" id="159749"/>
    <lineage>
        <taxon>Eukaryota</taxon>
        <taxon>Sar</taxon>
        <taxon>Stramenopiles</taxon>
        <taxon>Ochrophyta</taxon>
        <taxon>Bacillariophyta</taxon>
        <taxon>Coscinodiscophyceae</taxon>
        <taxon>Thalassiosirophycidae</taxon>
        <taxon>Thalassiosirales</taxon>
        <taxon>Thalassiosiraceae</taxon>
        <taxon>Thalassiosira</taxon>
    </lineage>
</organism>
<keyword evidence="1" id="KW-0723">Serine/threonine-protein kinase</keyword>
<sequence>MSGRRIRTSSRSSSRGHAPTKSKSQSLADAQAYRDRLQGKKSASKTTTRIKNTGPSSKSRRRGTVTVETMSRMNKSTQAEFPEEAFKNPMQGTFMNVVVGRYTDGPRAGEKCVLKWFKEDYGGLVFESSCYREDLNNVEATKRLVKKFNNARIIDKHVTVNVPEVWCSIDFAPGSKVIQNSNSGYANNSTEWGRAMQALSHFTYHASGGKQLLCDIQGGVYDKAIVLTDPVIMSTDQCFGLTDLGEAGIFNWFSHHKCNEYCSRSWKLPDKAATSSMKKFRAVAHTQMMPLPRKASSRSSLTSTRKHVGTAGPTYERFK</sequence>
<dbReference type="GO" id="GO:0005524">
    <property type="term" value="F:ATP binding"/>
    <property type="evidence" value="ECO:0007669"/>
    <property type="project" value="UniProtKB-KW"/>
</dbReference>
<evidence type="ECO:0000259" key="7">
    <source>
        <dbReference type="PROSITE" id="PS51158"/>
    </source>
</evidence>
<dbReference type="InterPro" id="IPR051852">
    <property type="entry name" value="Alpha-type_PK"/>
</dbReference>
<feature type="region of interest" description="Disordered" evidence="6">
    <location>
        <begin position="1"/>
        <end position="65"/>
    </location>
</feature>
<dbReference type="InterPro" id="IPR004166">
    <property type="entry name" value="a-kinase_dom"/>
</dbReference>
<dbReference type="PROSITE" id="PS51158">
    <property type="entry name" value="ALPHA_KINASE"/>
    <property type="match status" value="1"/>
</dbReference>
<dbReference type="OrthoDB" id="301415at2759"/>
<dbReference type="eggNOG" id="ENOG502S4BB">
    <property type="taxonomic scope" value="Eukaryota"/>
</dbReference>
<evidence type="ECO:0000256" key="1">
    <source>
        <dbReference type="ARBA" id="ARBA00022527"/>
    </source>
</evidence>
<evidence type="ECO:0000313" key="9">
    <source>
        <dbReference type="Proteomes" id="UP000266841"/>
    </source>
</evidence>
<comment type="caution">
    <text evidence="8">The sequence shown here is derived from an EMBL/GenBank/DDBJ whole genome shotgun (WGS) entry which is preliminary data.</text>
</comment>
<feature type="region of interest" description="Disordered" evidence="6">
    <location>
        <begin position="292"/>
        <end position="319"/>
    </location>
</feature>
<feature type="compositionally biased region" description="Polar residues" evidence="6">
    <location>
        <begin position="44"/>
        <end position="57"/>
    </location>
</feature>
<dbReference type="PANTHER" id="PTHR45992">
    <property type="entry name" value="EUKARYOTIC ELONGATION FACTOR 2 KINASE-RELATED"/>
    <property type="match status" value="1"/>
</dbReference>
<evidence type="ECO:0000256" key="5">
    <source>
        <dbReference type="ARBA" id="ARBA00022840"/>
    </source>
</evidence>
<dbReference type="SMART" id="SM00811">
    <property type="entry name" value="Alpha_kinase"/>
    <property type="match status" value="1"/>
</dbReference>
<keyword evidence="4" id="KW-0418">Kinase</keyword>
<keyword evidence="3" id="KW-0547">Nucleotide-binding</keyword>